<dbReference type="InterPro" id="IPR017853">
    <property type="entry name" value="GH"/>
</dbReference>
<dbReference type="SMART" id="SM00642">
    <property type="entry name" value="Aamy"/>
    <property type="match status" value="1"/>
</dbReference>
<dbReference type="GO" id="GO:0004553">
    <property type="term" value="F:hydrolase activity, hydrolyzing O-glycosyl compounds"/>
    <property type="evidence" value="ECO:0007669"/>
    <property type="project" value="InterPro"/>
</dbReference>
<dbReference type="Proteomes" id="UP000295718">
    <property type="component" value="Unassembled WGS sequence"/>
</dbReference>
<accession>A0A4R1R6C0</accession>
<dbReference type="InterPro" id="IPR004185">
    <property type="entry name" value="Glyco_hydro_13_lg-like_dom"/>
</dbReference>
<dbReference type="CDD" id="cd11338">
    <property type="entry name" value="AmyAc_CMD"/>
    <property type="match status" value="1"/>
</dbReference>
<dbReference type="GO" id="GO:0005975">
    <property type="term" value="P:carbohydrate metabolic process"/>
    <property type="evidence" value="ECO:0007669"/>
    <property type="project" value="InterPro"/>
</dbReference>
<comment type="caution">
    <text evidence="5">The sequence shown here is derived from an EMBL/GenBank/DDBJ whole genome shotgun (WGS) entry which is preliminary data.</text>
</comment>
<dbReference type="InterPro" id="IPR006047">
    <property type="entry name" value="GH13_cat_dom"/>
</dbReference>
<keyword evidence="6" id="KW-1185">Reference proteome</keyword>
<dbReference type="InterPro" id="IPR013783">
    <property type="entry name" value="Ig-like_fold"/>
</dbReference>
<dbReference type="SUPFAM" id="SSF81296">
    <property type="entry name" value="E set domains"/>
    <property type="match status" value="1"/>
</dbReference>
<dbReference type="EMBL" id="SLUO01000001">
    <property type="protein sequence ID" value="TCL61009.1"/>
    <property type="molecule type" value="Genomic_DNA"/>
</dbReference>
<dbReference type="PANTHER" id="PTHR10357">
    <property type="entry name" value="ALPHA-AMYLASE FAMILY MEMBER"/>
    <property type="match status" value="1"/>
</dbReference>
<organism evidence="5 6">
    <name type="scientific">Kineothrix alysoides</name>
    <dbReference type="NCBI Taxonomy" id="1469948"/>
    <lineage>
        <taxon>Bacteria</taxon>
        <taxon>Bacillati</taxon>
        <taxon>Bacillota</taxon>
        <taxon>Clostridia</taxon>
        <taxon>Lachnospirales</taxon>
        <taxon>Lachnospiraceae</taxon>
        <taxon>Kineothrix</taxon>
    </lineage>
</organism>
<proteinExistence type="inferred from homology"/>
<dbReference type="SUPFAM" id="SSF51445">
    <property type="entry name" value="(Trans)glycosidases"/>
    <property type="match status" value="1"/>
</dbReference>
<gene>
    <name evidence="5" type="ORF">EDD76_101106</name>
</gene>
<name>A0A4R1R6C0_9FIRM</name>
<feature type="domain" description="Glycosyl hydrolase family 13 catalytic" evidence="4">
    <location>
        <begin position="131"/>
        <end position="539"/>
    </location>
</feature>
<sequence length="634" mass="74932">MKKWLQSVYSDGTGHYVSEPYPAKGERVDIQIRMLKNQSVKHVLLRSKEFGIEKLTEMKLFKMKNGLDYYKAQVRINDPVYRYQFYLVTEEKIYYYTQHRITDHIPDESRDFVILADYHPAKWIKESVFYQIFPDRFFNGNEKISVKDGEYSYQGHPAIRVKNWNTPAVDYGQTHALDFYGGDLEGVIKKLDYLSELGVNAIYLNPIFASPSVHKYDSLDYYHVDTHLGGDAALKRLIKKMHEREMKLMLDISINHTSSAAQWFNKENEFYQACVGAYQNPESELRKFYFWDDKGNYDTWCGVKTMPKLNYGSEELRRKVYKNRNSVLKKWMKEPYGIDGWRFDVADCLARNEVTDVHEEVLKEIRQELKSENPDIYLLAEDWADCSEDLKGDAWDGTMNYYGCARPIREFVGEIDLFHVRNPILSRVTCKMTAKQLAERITQFYAKLPCSVQYQMFNLLNSHDVTRLYNNPQVNTEEHRGAVMMMFALPGCPNVYYGDEILLEGRIDSTESCRYPMNWNRKEEFTEIYEFYRKLSRLKRSSQAMQDGGFQVFWDKDYIFAFSRFTEKEVIFVICSTDDKEYEIILPIENYGLEHFREKEDYFGIPLDTEKRDGKIICHIKPHQSYLITVPIEK</sequence>
<keyword evidence="3" id="KW-0326">Glycosidase</keyword>
<dbReference type="InterPro" id="IPR014756">
    <property type="entry name" value="Ig_E-set"/>
</dbReference>
<dbReference type="OrthoDB" id="9805159at2"/>
<evidence type="ECO:0000256" key="1">
    <source>
        <dbReference type="ARBA" id="ARBA00008061"/>
    </source>
</evidence>
<reference evidence="5 6" key="1">
    <citation type="submission" date="2019-03" db="EMBL/GenBank/DDBJ databases">
        <title>Genomic Encyclopedia of Type Strains, Phase IV (KMG-IV): sequencing the most valuable type-strain genomes for metagenomic binning, comparative biology and taxonomic classification.</title>
        <authorList>
            <person name="Goeker M."/>
        </authorList>
    </citation>
    <scope>NUCLEOTIDE SEQUENCE [LARGE SCALE GENOMIC DNA]</scope>
    <source>
        <strain evidence="5 6">DSM 100556</strain>
    </source>
</reference>
<keyword evidence="2" id="KW-0378">Hydrolase</keyword>
<dbReference type="Pfam" id="PF02903">
    <property type="entry name" value="Alpha-amylase_N"/>
    <property type="match status" value="1"/>
</dbReference>
<evidence type="ECO:0000256" key="3">
    <source>
        <dbReference type="ARBA" id="ARBA00023295"/>
    </source>
</evidence>
<comment type="similarity">
    <text evidence="1">Belongs to the glycosyl hydrolase 13 family.</text>
</comment>
<dbReference type="STRING" id="1469948.GCA_000732725_02663"/>
<dbReference type="Gene3D" id="2.60.40.10">
    <property type="entry name" value="Immunoglobulins"/>
    <property type="match status" value="1"/>
</dbReference>
<evidence type="ECO:0000259" key="4">
    <source>
        <dbReference type="SMART" id="SM00642"/>
    </source>
</evidence>
<dbReference type="CDD" id="cd02857">
    <property type="entry name" value="E_set_CDase_PDE_N"/>
    <property type="match status" value="1"/>
</dbReference>
<dbReference type="Gene3D" id="3.20.20.80">
    <property type="entry name" value="Glycosidases"/>
    <property type="match status" value="1"/>
</dbReference>
<evidence type="ECO:0000313" key="6">
    <source>
        <dbReference type="Proteomes" id="UP000295718"/>
    </source>
</evidence>
<dbReference type="PANTHER" id="PTHR10357:SF210">
    <property type="entry name" value="MALTODEXTRIN GLUCOSIDASE"/>
    <property type="match status" value="1"/>
</dbReference>
<dbReference type="Pfam" id="PF00128">
    <property type="entry name" value="Alpha-amylase"/>
    <property type="match status" value="1"/>
</dbReference>
<evidence type="ECO:0000256" key="2">
    <source>
        <dbReference type="ARBA" id="ARBA00022801"/>
    </source>
</evidence>
<dbReference type="AlphaFoldDB" id="A0A4R1R6C0"/>
<protein>
    <submittedName>
        <fullName evidence="5">Alpha-glucosidase</fullName>
    </submittedName>
</protein>
<dbReference type="SUPFAM" id="SSF51011">
    <property type="entry name" value="Glycosyl hydrolase domain"/>
    <property type="match status" value="1"/>
</dbReference>
<evidence type="ECO:0000313" key="5">
    <source>
        <dbReference type="EMBL" id="TCL61009.1"/>
    </source>
</evidence>
<dbReference type="RefSeq" id="WP_031391341.1">
    <property type="nucleotide sequence ID" value="NZ_JPNB01000002.1"/>
</dbReference>